<gene>
    <name evidence="1" type="ORF">QLQ22_04855</name>
</gene>
<sequence>MINKAAVRKPFQFLMKMWEHYPKLWKGLIDFGILMKYRTLDISKLPDKIVLPSSTVLFVDAKENRGRALLIRGGVTQKRLLSFWQHAVETVKPDYIIDIGVNYGECIFSVIYPKHTKIYGIEANRNLLTYISQSRDAHPNHSQIRIVHAFASDSDGEDKLFFIDNHWSGTSSASYMPAHQMVDEVSIKTITVDSLFKNGMENGTVLFKVDVEGYEAFVLKGMKQIFENSRSVLGFIEFNSEYFEKSGVDPNHFFEYLNQYFTIYIYKENDDIVKVKSLKIEKLHEMFGSHYVHTDLILATDEEMADSLTGIEKS</sequence>
<keyword evidence="1" id="KW-0489">Methyltransferase</keyword>
<dbReference type="Proteomes" id="UP001226091">
    <property type="component" value="Chromosome"/>
</dbReference>
<accession>A0ACD4RDU5</accession>
<name>A0ACD4RDU5_9BACI</name>
<evidence type="ECO:0000313" key="2">
    <source>
        <dbReference type="Proteomes" id="UP001226091"/>
    </source>
</evidence>
<keyword evidence="1" id="KW-0808">Transferase</keyword>
<reference evidence="2" key="1">
    <citation type="journal article" date="2025" name="Aquaculture">
        <title>Assessment of the bioflocculant production and safety properties of Metabacillus hrfriensis sp. nov. based on phenotypic and whole-genome sequencing analysis.</title>
        <authorList>
            <person name="Zhang R."/>
            <person name="Zhao Z."/>
            <person name="Luo L."/>
            <person name="Wang S."/>
            <person name="Guo K."/>
            <person name="Xu W."/>
        </authorList>
    </citation>
    <scope>NUCLEOTIDE SEQUENCE [LARGE SCALE GENOMIC DNA]</scope>
    <source>
        <strain evidence="2">CT-WN-B3</strain>
    </source>
</reference>
<dbReference type="EMBL" id="CP126116">
    <property type="protein sequence ID" value="WHZ58680.1"/>
    <property type="molecule type" value="Genomic_DNA"/>
</dbReference>
<proteinExistence type="predicted"/>
<organism evidence="1 2">
    <name type="scientific">Metabacillus hrfriensis</name>
    <dbReference type="NCBI Taxonomy" id="3048891"/>
    <lineage>
        <taxon>Bacteria</taxon>
        <taxon>Bacillati</taxon>
        <taxon>Bacillota</taxon>
        <taxon>Bacilli</taxon>
        <taxon>Bacillales</taxon>
        <taxon>Bacillaceae</taxon>
        <taxon>Metabacillus</taxon>
    </lineage>
</organism>
<protein>
    <submittedName>
        <fullName evidence="1">FkbM family methyltransferase</fullName>
    </submittedName>
</protein>
<keyword evidence="2" id="KW-1185">Reference proteome</keyword>
<evidence type="ECO:0000313" key="1">
    <source>
        <dbReference type="EMBL" id="WHZ58680.1"/>
    </source>
</evidence>